<reference evidence="1 2" key="1">
    <citation type="submission" date="2019-02" db="EMBL/GenBank/DDBJ databases">
        <title>Deep-cultivation of Planctomycetes and their phenomic and genomic characterization uncovers novel biology.</title>
        <authorList>
            <person name="Wiegand S."/>
            <person name="Jogler M."/>
            <person name="Boedeker C."/>
            <person name="Pinto D."/>
            <person name="Vollmers J."/>
            <person name="Rivas-Marin E."/>
            <person name="Kohn T."/>
            <person name="Peeters S.H."/>
            <person name="Heuer A."/>
            <person name="Rast P."/>
            <person name="Oberbeckmann S."/>
            <person name="Bunk B."/>
            <person name="Jeske O."/>
            <person name="Meyerdierks A."/>
            <person name="Storesund J.E."/>
            <person name="Kallscheuer N."/>
            <person name="Luecker S."/>
            <person name="Lage O.M."/>
            <person name="Pohl T."/>
            <person name="Merkel B.J."/>
            <person name="Hornburger P."/>
            <person name="Mueller R.-W."/>
            <person name="Bruemmer F."/>
            <person name="Labrenz M."/>
            <person name="Spormann A.M."/>
            <person name="Op den Camp H."/>
            <person name="Overmann J."/>
            <person name="Amann R."/>
            <person name="Jetten M.S.M."/>
            <person name="Mascher T."/>
            <person name="Medema M.H."/>
            <person name="Devos D.P."/>
            <person name="Kaster A.-K."/>
            <person name="Ovreas L."/>
            <person name="Rohde M."/>
            <person name="Galperin M.Y."/>
            <person name="Jogler C."/>
        </authorList>
    </citation>
    <scope>NUCLEOTIDE SEQUENCE [LARGE SCALE GENOMIC DNA]</scope>
    <source>
        <strain evidence="1 2">Pla163</strain>
    </source>
</reference>
<gene>
    <name evidence="1" type="ORF">Pla163_04160</name>
</gene>
<evidence type="ECO:0000313" key="1">
    <source>
        <dbReference type="EMBL" id="QDU83318.1"/>
    </source>
</evidence>
<sequence>MSEFLAEIERTDLAPVRVIEAASDGARSAPSLRIRFDPTPSI</sequence>
<dbReference type="EMBL" id="CP036290">
    <property type="protein sequence ID" value="QDU83318.1"/>
    <property type="molecule type" value="Genomic_DNA"/>
</dbReference>
<keyword evidence="2" id="KW-1185">Reference proteome</keyword>
<accession>A0A518CVU3</accession>
<protein>
    <submittedName>
        <fullName evidence="1">Uncharacterized protein</fullName>
    </submittedName>
</protein>
<dbReference type="AlphaFoldDB" id="A0A518CVU3"/>
<name>A0A518CVU3_9BACT</name>
<dbReference type="RefSeq" id="WP_419186215.1">
    <property type="nucleotide sequence ID" value="NZ_CP036290.1"/>
</dbReference>
<proteinExistence type="predicted"/>
<evidence type="ECO:0000313" key="2">
    <source>
        <dbReference type="Proteomes" id="UP000319342"/>
    </source>
</evidence>
<dbReference type="Proteomes" id="UP000319342">
    <property type="component" value="Chromosome"/>
</dbReference>
<organism evidence="1 2">
    <name type="scientific">Rohdeia mirabilis</name>
    <dbReference type="NCBI Taxonomy" id="2528008"/>
    <lineage>
        <taxon>Bacteria</taxon>
        <taxon>Pseudomonadati</taxon>
        <taxon>Planctomycetota</taxon>
        <taxon>Planctomycetia</taxon>
        <taxon>Planctomycetia incertae sedis</taxon>
        <taxon>Rohdeia</taxon>
    </lineage>
</organism>